<dbReference type="PANTHER" id="PTHR10772:SF63">
    <property type="entry name" value="20 KDA CHAPERONIN, CHLOROPLASTIC"/>
    <property type="match status" value="1"/>
</dbReference>
<evidence type="ECO:0000313" key="8">
    <source>
        <dbReference type="Proteomes" id="UP001281410"/>
    </source>
</evidence>
<dbReference type="FunFam" id="2.30.33.40:FF:000001">
    <property type="entry name" value="10 kDa chaperonin"/>
    <property type="match status" value="1"/>
</dbReference>
<comment type="similarity">
    <text evidence="1 6">Belongs to the GroES chaperonin family.</text>
</comment>
<dbReference type="PANTHER" id="PTHR10772">
    <property type="entry name" value="10 KDA HEAT SHOCK PROTEIN"/>
    <property type="match status" value="1"/>
</dbReference>
<evidence type="ECO:0000256" key="1">
    <source>
        <dbReference type="ARBA" id="ARBA00006975"/>
    </source>
</evidence>
<dbReference type="GO" id="GO:0005524">
    <property type="term" value="F:ATP binding"/>
    <property type="evidence" value="ECO:0007669"/>
    <property type="project" value="InterPro"/>
</dbReference>
<dbReference type="AlphaFoldDB" id="A0AAD9ZJS6"/>
<dbReference type="PRINTS" id="PR00297">
    <property type="entry name" value="CHAPERONIN10"/>
</dbReference>
<dbReference type="GO" id="GO:0044183">
    <property type="term" value="F:protein folding chaperone"/>
    <property type="evidence" value="ECO:0007669"/>
    <property type="project" value="InterPro"/>
</dbReference>
<dbReference type="InterPro" id="IPR011032">
    <property type="entry name" value="GroES-like_sf"/>
</dbReference>
<keyword evidence="2 6" id="KW-0143">Chaperone</keyword>
<dbReference type="GO" id="GO:0051087">
    <property type="term" value="F:protein-folding chaperone binding"/>
    <property type="evidence" value="ECO:0007669"/>
    <property type="project" value="TreeGrafter"/>
</dbReference>
<reference evidence="7" key="1">
    <citation type="journal article" date="2023" name="Plant J.">
        <title>Genome sequences and population genomics provide insights into the demographic history, inbreeding, and mutation load of two 'living fossil' tree species of Dipteronia.</title>
        <authorList>
            <person name="Feng Y."/>
            <person name="Comes H.P."/>
            <person name="Chen J."/>
            <person name="Zhu S."/>
            <person name="Lu R."/>
            <person name="Zhang X."/>
            <person name="Li P."/>
            <person name="Qiu J."/>
            <person name="Olsen K.M."/>
            <person name="Qiu Y."/>
        </authorList>
    </citation>
    <scope>NUCLEOTIDE SEQUENCE</scope>
    <source>
        <strain evidence="7">NBL</strain>
    </source>
</reference>
<dbReference type="EMBL" id="JANJYJ010000185">
    <property type="protein sequence ID" value="KAK3179785.1"/>
    <property type="molecule type" value="Genomic_DNA"/>
</dbReference>
<gene>
    <name evidence="7" type="ORF">Dsin_032925</name>
</gene>
<evidence type="ECO:0000256" key="5">
    <source>
        <dbReference type="ARBA" id="ARBA00079398"/>
    </source>
</evidence>
<evidence type="ECO:0000256" key="4">
    <source>
        <dbReference type="ARBA" id="ARBA00073031"/>
    </source>
</evidence>
<dbReference type="InterPro" id="IPR037124">
    <property type="entry name" value="Chaperonin_GroES_sf"/>
</dbReference>
<dbReference type="Proteomes" id="UP001281410">
    <property type="component" value="Unassembled WGS sequence"/>
</dbReference>
<comment type="caution">
    <text evidence="7">The sequence shown here is derived from an EMBL/GenBank/DDBJ whole genome shotgun (WGS) entry which is preliminary data.</text>
</comment>
<organism evidence="7 8">
    <name type="scientific">Dipteronia sinensis</name>
    <dbReference type="NCBI Taxonomy" id="43782"/>
    <lineage>
        <taxon>Eukaryota</taxon>
        <taxon>Viridiplantae</taxon>
        <taxon>Streptophyta</taxon>
        <taxon>Embryophyta</taxon>
        <taxon>Tracheophyta</taxon>
        <taxon>Spermatophyta</taxon>
        <taxon>Magnoliopsida</taxon>
        <taxon>eudicotyledons</taxon>
        <taxon>Gunneridae</taxon>
        <taxon>Pentapetalae</taxon>
        <taxon>rosids</taxon>
        <taxon>malvids</taxon>
        <taxon>Sapindales</taxon>
        <taxon>Sapindaceae</taxon>
        <taxon>Hippocastanoideae</taxon>
        <taxon>Acereae</taxon>
        <taxon>Dipteronia</taxon>
    </lineage>
</organism>
<dbReference type="Pfam" id="PF00166">
    <property type="entry name" value="Cpn10"/>
    <property type="match status" value="2"/>
</dbReference>
<sequence>MATSQLTASSVSVPARGFSSFEGLRTSNVKFASVGGGFSQRSFRGLVVKAATAVAPKYTTLKPLGDRVLTGTQVVYSKYAGTEVEFNGTNHLILKEDYIVGILETDDIKDLKPLNDRVAEAEDKTAGGLLLTEASKEKPSIGTVVAVGPGPVDEEGKRKPLSVAPGNTVMYSKYAGNDFKGTDGSNYIALRASRCNGCALLVVCFFKCP</sequence>
<evidence type="ECO:0000313" key="7">
    <source>
        <dbReference type="EMBL" id="KAK3179785.1"/>
    </source>
</evidence>
<dbReference type="GO" id="GO:0009507">
    <property type="term" value="C:chloroplast"/>
    <property type="evidence" value="ECO:0007669"/>
    <property type="project" value="TreeGrafter"/>
</dbReference>
<evidence type="ECO:0000256" key="6">
    <source>
        <dbReference type="RuleBase" id="RU003479"/>
    </source>
</evidence>
<dbReference type="InterPro" id="IPR020818">
    <property type="entry name" value="Chaperonin_GroES"/>
</dbReference>
<dbReference type="Gene3D" id="2.30.33.40">
    <property type="entry name" value="GroES chaperonin"/>
    <property type="match status" value="2"/>
</dbReference>
<name>A0AAD9ZJS6_9ROSI</name>
<evidence type="ECO:0000256" key="3">
    <source>
        <dbReference type="ARBA" id="ARBA00031971"/>
    </source>
</evidence>
<keyword evidence="8" id="KW-1185">Reference proteome</keyword>
<dbReference type="SMART" id="SM00883">
    <property type="entry name" value="Cpn10"/>
    <property type="match status" value="1"/>
</dbReference>
<dbReference type="GO" id="GO:0046872">
    <property type="term" value="F:metal ion binding"/>
    <property type="evidence" value="ECO:0007669"/>
    <property type="project" value="TreeGrafter"/>
</dbReference>
<evidence type="ECO:0000256" key="2">
    <source>
        <dbReference type="ARBA" id="ARBA00023186"/>
    </source>
</evidence>
<dbReference type="CDD" id="cd00320">
    <property type="entry name" value="cpn10"/>
    <property type="match status" value="2"/>
</dbReference>
<dbReference type="GO" id="GO:0051082">
    <property type="term" value="F:unfolded protein binding"/>
    <property type="evidence" value="ECO:0007669"/>
    <property type="project" value="TreeGrafter"/>
</dbReference>
<proteinExistence type="inferred from homology"/>
<protein>
    <recommendedName>
        <fullName evidence="4">20 kDa chaperonin, chloroplastic</fullName>
    </recommendedName>
    <alternativeName>
        <fullName evidence="3">Chaperonin 10</fullName>
    </alternativeName>
    <alternativeName>
        <fullName evidence="5">Protein Cpn21</fullName>
    </alternativeName>
</protein>
<dbReference type="GO" id="GO:0005739">
    <property type="term" value="C:mitochondrion"/>
    <property type="evidence" value="ECO:0007669"/>
    <property type="project" value="TreeGrafter"/>
</dbReference>
<dbReference type="SUPFAM" id="SSF50129">
    <property type="entry name" value="GroES-like"/>
    <property type="match status" value="2"/>
</dbReference>
<accession>A0AAD9ZJS6</accession>